<keyword evidence="4" id="KW-1185">Reference proteome</keyword>
<reference evidence="3 4" key="1">
    <citation type="submission" date="2016-11" db="EMBL/GenBank/DDBJ databases">
        <authorList>
            <person name="Jaros S."/>
            <person name="Januszkiewicz K."/>
            <person name="Wedrychowicz H."/>
        </authorList>
    </citation>
    <scope>NUCLEOTIDE SEQUENCE [LARGE SCALE GENOMIC DNA]</scope>
    <source>
        <strain evidence="3 4">DSM 29589</strain>
    </source>
</reference>
<feature type="domain" description="WYL" evidence="2">
    <location>
        <begin position="131"/>
        <end position="196"/>
    </location>
</feature>
<accession>A0A1M7BIW9</accession>
<dbReference type="PANTHER" id="PTHR34580:SF3">
    <property type="entry name" value="PROTEIN PAFB"/>
    <property type="match status" value="1"/>
</dbReference>
<dbReference type="InterPro" id="IPR036388">
    <property type="entry name" value="WH-like_DNA-bd_sf"/>
</dbReference>
<dbReference type="EMBL" id="FRBR01000003">
    <property type="protein sequence ID" value="SHL54539.1"/>
    <property type="molecule type" value="Genomic_DNA"/>
</dbReference>
<evidence type="ECO:0000259" key="2">
    <source>
        <dbReference type="Pfam" id="PF13280"/>
    </source>
</evidence>
<dbReference type="Pfam" id="PF13280">
    <property type="entry name" value="WYL"/>
    <property type="match status" value="1"/>
</dbReference>
<dbReference type="OrthoDB" id="9807255at2"/>
<dbReference type="InterPro" id="IPR026881">
    <property type="entry name" value="WYL_dom"/>
</dbReference>
<dbReference type="InterPro" id="IPR036390">
    <property type="entry name" value="WH_DNA-bd_sf"/>
</dbReference>
<dbReference type="STRING" id="337701.SAMN05444398_103247"/>
<dbReference type="SUPFAM" id="SSF46785">
    <property type="entry name" value="Winged helix' DNA-binding domain"/>
    <property type="match status" value="1"/>
</dbReference>
<protein>
    <submittedName>
        <fullName evidence="3">WYL domain-containing protein</fullName>
    </submittedName>
</protein>
<feature type="domain" description="Helix-turn-helix type 11" evidence="1">
    <location>
        <begin position="8"/>
        <end position="59"/>
    </location>
</feature>
<evidence type="ECO:0000259" key="1">
    <source>
        <dbReference type="Pfam" id="PF08279"/>
    </source>
</evidence>
<dbReference type="PANTHER" id="PTHR34580">
    <property type="match status" value="1"/>
</dbReference>
<dbReference type="AlphaFoldDB" id="A0A1M7BIW9"/>
<dbReference type="Proteomes" id="UP000183974">
    <property type="component" value="Unassembled WGS sequence"/>
</dbReference>
<proteinExistence type="predicted"/>
<gene>
    <name evidence="3" type="ORF">SAMN05444398_103247</name>
</gene>
<dbReference type="Gene3D" id="1.10.10.10">
    <property type="entry name" value="Winged helix-like DNA-binding domain superfamily/Winged helix DNA-binding domain"/>
    <property type="match status" value="1"/>
</dbReference>
<dbReference type="PROSITE" id="PS52050">
    <property type="entry name" value="WYL"/>
    <property type="match status" value="1"/>
</dbReference>
<evidence type="ECO:0000313" key="4">
    <source>
        <dbReference type="Proteomes" id="UP000183974"/>
    </source>
</evidence>
<dbReference type="RefSeq" id="WP_073034283.1">
    <property type="nucleotide sequence ID" value="NZ_BMLR01000003.1"/>
</dbReference>
<sequence>MSKSDRFFEIIQLLRRAKRPLLAREMAEELEVSRRTIYRDIATLQAMQTPILGEAGIGYVMRKGYDLPPINFDIDEADAVAVGLSMVARTGDPGLWRAARRASRKLSETSPGTRRLVASSWGVEATPAIDLSALRQLIRDERKIRLTYEDAREERTARTVWPLVLIYYVDTAMLVGWCELRRDLRHFRVDRMVDCTPLEDGFAGLGAALVARWEDTRKQETVSTKEL</sequence>
<organism evidence="3 4">
    <name type="scientific">Roseovarius pacificus</name>
    <dbReference type="NCBI Taxonomy" id="337701"/>
    <lineage>
        <taxon>Bacteria</taxon>
        <taxon>Pseudomonadati</taxon>
        <taxon>Pseudomonadota</taxon>
        <taxon>Alphaproteobacteria</taxon>
        <taxon>Rhodobacterales</taxon>
        <taxon>Roseobacteraceae</taxon>
        <taxon>Roseovarius</taxon>
    </lineage>
</organism>
<name>A0A1M7BIW9_9RHOB</name>
<dbReference type="InterPro" id="IPR051534">
    <property type="entry name" value="CBASS_pafABC_assoc_protein"/>
</dbReference>
<evidence type="ECO:0000313" key="3">
    <source>
        <dbReference type="EMBL" id="SHL54539.1"/>
    </source>
</evidence>
<dbReference type="Pfam" id="PF08279">
    <property type="entry name" value="HTH_11"/>
    <property type="match status" value="1"/>
</dbReference>
<dbReference type="InterPro" id="IPR013196">
    <property type="entry name" value="HTH_11"/>
</dbReference>